<evidence type="ECO:0000313" key="25">
    <source>
        <dbReference type="EMBL" id="ALG83327.1"/>
    </source>
</evidence>
<dbReference type="PRINTS" id="PR00982">
    <property type="entry name" value="TRNASYNTHLYS"/>
</dbReference>
<dbReference type="InterPro" id="IPR012340">
    <property type="entry name" value="NA-bd_OB-fold"/>
</dbReference>
<keyword evidence="13" id="KW-0443">Lipid metabolism</keyword>
<comment type="similarity">
    <text evidence="21">Belongs to the class-II aminoacyl-tRNA synthetase family.</text>
</comment>
<keyword evidence="9 21" id="KW-0547">Nucleotide-binding</keyword>
<feature type="transmembrane region" description="Helical" evidence="23">
    <location>
        <begin position="179"/>
        <end position="204"/>
    </location>
</feature>
<dbReference type="GO" id="GO:0050071">
    <property type="term" value="F:phosphatidylglycerol lysyltransferase activity"/>
    <property type="evidence" value="ECO:0007669"/>
    <property type="project" value="UniProtKB-EC"/>
</dbReference>
<dbReference type="GO" id="GO:0000049">
    <property type="term" value="F:tRNA binding"/>
    <property type="evidence" value="ECO:0007669"/>
    <property type="project" value="TreeGrafter"/>
</dbReference>
<dbReference type="HAMAP" id="MF_00252">
    <property type="entry name" value="Lys_tRNA_synth_class2"/>
    <property type="match status" value="1"/>
</dbReference>
<keyword evidence="10 21" id="KW-0067">ATP-binding</keyword>
<evidence type="ECO:0000256" key="23">
    <source>
        <dbReference type="SAM" id="Phobius"/>
    </source>
</evidence>
<dbReference type="Gene3D" id="2.40.50.140">
    <property type="entry name" value="Nucleic acid-binding proteins"/>
    <property type="match status" value="1"/>
</dbReference>
<dbReference type="Pfam" id="PF00152">
    <property type="entry name" value="tRNA-synt_2"/>
    <property type="match status" value="1"/>
</dbReference>
<evidence type="ECO:0000256" key="9">
    <source>
        <dbReference type="ARBA" id="ARBA00022741"/>
    </source>
</evidence>
<dbReference type="GO" id="GO:0005524">
    <property type="term" value="F:ATP binding"/>
    <property type="evidence" value="ECO:0007669"/>
    <property type="project" value="UniProtKB-UniRule"/>
</dbReference>
<dbReference type="PANTHER" id="PTHR42918">
    <property type="entry name" value="LYSYL-TRNA SYNTHETASE"/>
    <property type="match status" value="1"/>
</dbReference>
<gene>
    <name evidence="21 25" type="primary">lysS</name>
    <name evidence="25" type="ORF">ACH46_00905</name>
</gene>
<evidence type="ECO:0000256" key="17">
    <source>
        <dbReference type="ARBA" id="ARBA00023268"/>
    </source>
</evidence>
<evidence type="ECO:0000256" key="14">
    <source>
        <dbReference type="ARBA" id="ARBA00023136"/>
    </source>
</evidence>
<dbReference type="KEGG" id="goq:ACH46_00905"/>
<keyword evidence="7 23" id="KW-0812">Transmembrane</keyword>
<dbReference type="GO" id="GO:0046677">
    <property type="term" value="P:response to antibiotic"/>
    <property type="evidence" value="ECO:0007669"/>
    <property type="project" value="UniProtKB-KW"/>
</dbReference>
<evidence type="ECO:0000256" key="1">
    <source>
        <dbReference type="ARBA" id="ARBA00004651"/>
    </source>
</evidence>
<evidence type="ECO:0000256" key="6">
    <source>
        <dbReference type="ARBA" id="ARBA00022679"/>
    </source>
</evidence>
<feature type="domain" description="Aminoacyl-transfer RNA synthetases class-II family profile" evidence="24">
    <location>
        <begin position="810"/>
        <end position="1129"/>
    </location>
</feature>
<comment type="similarity">
    <text evidence="3">In the C-terminal section; belongs to the class-II aminoacyl-tRNA synthetase family.</text>
</comment>
<dbReference type="PANTHER" id="PTHR42918:SF15">
    <property type="entry name" value="LYSINE--TRNA LIGASE, CHLOROPLASTIC_MITOCHONDRIAL"/>
    <property type="match status" value="1"/>
</dbReference>
<comment type="catalytic activity">
    <reaction evidence="19">
        <text>L-lysyl-tRNA(Lys) + a 1,2-diacyl-sn-glycero-3-phospho-(1'-sn-glycerol) = a 1,2-diacyl-sn-glycero-3-phospho-1'-(3'-O-L-lysyl)-sn-glycerol + tRNA(Lys)</text>
        <dbReference type="Rhea" id="RHEA:10668"/>
        <dbReference type="Rhea" id="RHEA-COMP:9696"/>
        <dbReference type="Rhea" id="RHEA-COMP:9697"/>
        <dbReference type="ChEBI" id="CHEBI:64716"/>
        <dbReference type="ChEBI" id="CHEBI:75792"/>
        <dbReference type="ChEBI" id="CHEBI:78442"/>
        <dbReference type="ChEBI" id="CHEBI:78529"/>
        <dbReference type="EC" id="2.3.2.3"/>
    </reaction>
</comment>
<evidence type="ECO:0000256" key="13">
    <source>
        <dbReference type="ARBA" id="ARBA00023098"/>
    </source>
</evidence>
<evidence type="ECO:0000313" key="26">
    <source>
        <dbReference type="Proteomes" id="UP000063789"/>
    </source>
</evidence>
<dbReference type="Pfam" id="PF01336">
    <property type="entry name" value="tRNA_anti-codon"/>
    <property type="match status" value="1"/>
</dbReference>
<reference evidence="26" key="1">
    <citation type="submission" date="2015-06" db="EMBL/GenBank/DDBJ databases">
        <title>Complete genome sequence and metabolic analysis of phthalate degradation pathway in Gordonia sp. QH-11.</title>
        <authorList>
            <person name="Jin D."/>
            <person name="Kong X."/>
            <person name="Bai Z."/>
        </authorList>
    </citation>
    <scope>NUCLEOTIDE SEQUENCE [LARGE SCALE GENOMIC DNA]</scope>
    <source>
        <strain evidence="26">QH-11</strain>
    </source>
</reference>
<dbReference type="EMBL" id="CP011853">
    <property type="protein sequence ID" value="ALG83327.1"/>
    <property type="molecule type" value="Genomic_DNA"/>
</dbReference>
<evidence type="ECO:0000256" key="20">
    <source>
        <dbReference type="ARBA" id="ARBA00048573"/>
    </source>
</evidence>
<dbReference type="NCBIfam" id="NF001756">
    <property type="entry name" value="PRK00484.1"/>
    <property type="match status" value="1"/>
</dbReference>
<evidence type="ECO:0000256" key="8">
    <source>
        <dbReference type="ARBA" id="ARBA00022723"/>
    </source>
</evidence>
<dbReference type="GO" id="GO:0005886">
    <property type="term" value="C:plasma membrane"/>
    <property type="evidence" value="ECO:0007669"/>
    <property type="project" value="UniProtKB-SubCell"/>
</dbReference>
<keyword evidence="26" id="KW-1185">Reference proteome</keyword>
<dbReference type="Proteomes" id="UP000063789">
    <property type="component" value="Chromosome"/>
</dbReference>
<feature type="transmembrane region" description="Helical" evidence="23">
    <location>
        <begin position="88"/>
        <end position="107"/>
    </location>
</feature>
<keyword evidence="6" id="KW-0808">Transferase</keyword>
<dbReference type="EC" id="6.1.1.6" evidence="21"/>
<dbReference type="InterPro" id="IPR018149">
    <property type="entry name" value="Lys-tRNA-synth_II_C"/>
</dbReference>
<dbReference type="Pfam" id="PF09924">
    <property type="entry name" value="LPG_synthase_C"/>
    <property type="match status" value="1"/>
</dbReference>
<dbReference type="InterPro" id="IPR004364">
    <property type="entry name" value="Aa-tRNA-synt_II"/>
</dbReference>
<comment type="similarity">
    <text evidence="2">In the N-terminal section; belongs to the LPG synthetase family.</text>
</comment>
<keyword evidence="15 21" id="KW-0030">Aminoacyl-tRNA synthetase</keyword>
<protein>
    <recommendedName>
        <fullName evidence="21">Lysine--tRNA ligase</fullName>
        <ecNumber evidence="21">6.1.1.6</ecNumber>
    </recommendedName>
    <alternativeName>
        <fullName evidence="21">Lysyl-tRNA synthetase</fullName>
        <shortName evidence="21">LysRS</shortName>
    </alternativeName>
</protein>
<evidence type="ECO:0000256" key="10">
    <source>
        <dbReference type="ARBA" id="ARBA00022840"/>
    </source>
</evidence>
<evidence type="ECO:0000256" key="4">
    <source>
        <dbReference type="ARBA" id="ARBA00022475"/>
    </source>
</evidence>
<keyword evidence="16" id="KW-0046">Antibiotic resistance</keyword>
<reference evidence="25 26" key="2">
    <citation type="journal article" date="2017" name="Int. J. Syst. Evol. Microbiol.">
        <title>Gordonia phthalatica sp. nov., a di-n-butyl phthalate-degrading bacterium isolated from activated sludge.</title>
        <authorList>
            <person name="Jin D."/>
            <person name="Kong X."/>
            <person name="Jia M."/>
            <person name="Yu X."/>
            <person name="Wang X."/>
            <person name="Zhuang X."/>
            <person name="Deng Y."/>
            <person name="Bai Z."/>
        </authorList>
    </citation>
    <scope>NUCLEOTIDE SEQUENCE [LARGE SCALE GENOMIC DNA]</scope>
    <source>
        <strain evidence="25 26">QH-11</strain>
    </source>
</reference>
<dbReference type="GO" id="GO:0006629">
    <property type="term" value="P:lipid metabolic process"/>
    <property type="evidence" value="ECO:0007669"/>
    <property type="project" value="UniProtKB-KW"/>
</dbReference>
<evidence type="ECO:0000256" key="18">
    <source>
        <dbReference type="ARBA" id="ARBA00024681"/>
    </source>
</evidence>
<evidence type="ECO:0000256" key="5">
    <source>
        <dbReference type="ARBA" id="ARBA00022598"/>
    </source>
</evidence>
<keyword evidence="21" id="KW-0963">Cytoplasm</keyword>
<evidence type="ECO:0000259" key="24">
    <source>
        <dbReference type="PROSITE" id="PS50862"/>
    </source>
</evidence>
<dbReference type="InterPro" id="IPR006195">
    <property type="entry name" value="aa-tRNA-synth_II"/>
</dbReference>
<feature type="binding site" evidence="21">
    <location>
        <position position="1049"/>
    </location>
    <ligand>
        <name>Mg(2+)</name>
        <dbReference type="ChEBI" id="CHEBI:18420"/>
        <label>2</label>
    </ligand>
</feature>
<keyword evidence="21" id="KW-0648">Protein biosynthesis</keyword>
<dbReference type="STRING" id="1136941.ACH46_00905"/>
<comment type="catalytic activity">
    <reaction evidence="20 21">
        <text>tRNA(Lys) + L-lysine + ATP = L-lysyl-tRNA(Lys) + AMP + diphosphate</text>
        <dbReference type="Rhea" id="RHEA:20792"/>
        <dbReference type="Rhea" id="RHEA-COMP:9696"/>
        <dbReference type="Rhea" id="RHEA-COMP:9697"/>
        <dbReference type="ChEBI" id="CHEBI:30616"/>
        <dbReference type="ChEBI" id="CHEBI:32551"/>
        <dbReference type="ChEBI" id="CHEBI:33019"/>
        <dbReference type="ChEBI" id="CHEBI:78442"/>
        <dbReference type="ChEBI" id="CHEBI:78529"/>
        <dbReference type="ChEBI" id="CHEBI:456215"/>
        <dbReference type="EC" id="6.1.1.6"/>
    </reaction>
</comment>
<feature type="transmembrane region" description="Helical" evidence="23">
    <location>
        <begin position="114"/>
        <end position="134"/>
    </location>
</feature>
<dbReference type="OrthoDB" id="9801152at2"/>
<comment type="function">
    <text evidence="18">Catalyzes the production of L-lysyl-tRNA(Lys)transfer and the transfer of a lysyl group from L-lysyl-tRNA(Lys) to membrane-bound phosphatidylglycerol (PG), which produces lysylphosphatidylglycerol (LPG), one of the components of the bacterial membrane with a positive net charge. LPG synthesis contributes to the resistance to cationic antimicrobial peptides (CAMPs) and likely protects M.tuberculosis against the CAMPs produced by competiting microorganisms (bacteriocins). In fact, the modification of anionic phosphatidylglycerol with positively charged L-lysine results in repulsion of the peptides.</text>
</comment>
<evidence type="ECO:0000256" key="3">
    <source>
        <dbReference type="ARBA" id="ARBA00009968"/>
    </source>
</evidence>
<dbReference type="InterPro" id="IPR031553">
    <property type="entry name" value="tRNA-synt_2_TM"/>
</dbReference>
<evidence type="ECO:0000256" key="19">
    <source>
        <dbReference type="ARBA" id="ARBA00047540"/>
    </source>
</evidence>
<keyword evidence="8 21" id="KW-0479">Metal-binding</keyword>
<feature type="transmembrane region" description="Helical" evidence="23">
    <location>
        <begin position="146"/>
        <end position="167"/>
    </location>
</feature>
<keyword evidence="12 23" id="KW-1133">Transmembrane helix</keyword>
<accession>A0A0N7FU44</accession>
<feature type="binding site" evidence="21">
    <location>
        <position position="1049"/>
    </location>
    <ligand>
        <name>Mg(2+)</name>
        <dbReference type="ChEBI" id="CHEBI:18420"/>
        <label>1</label>
    </ligand>
</feature>
<evidence type="ECO:0000256" key="2">
    <source>
        <dbReference type="ARBA" id="ARBA00005270"/>
    </source>
</evidence>
<dbReference type="PATRIC" id="fig|1136941.3.peg.183"/>
<dbReference type="NCBIfam" id="TIGR00499">
    <property type="entry name" value="lysS_bact"/>
    <property type="match status" value="1"/>
</dbReference>
<dbReference type="InterPro" id="IPR004365">
    <property type="entry name" value="NA-bd_OB_tRNA"/>
</dbReference>
<evidence type="ECO:0000256" key="21">
    <source>
        <dbReference type="HAMAP-Rule" id="MF_00252"/>
    </source>
</evidence>
<dbReference type="CDD" id="cd04322">
    <property type="entry name" value="LysRS_N"/>
    <property type="match status" value="1"/>
</dbReference>
<evidence type="ECO:0000256" key="16">
    <source>
        <dbReference type="ARBA" id="ARBA00023251"/>
    </source>
</evidence>
<dbReference type="Gene3D" id="3.30.930.10">
    <property type="entry name" value="Bira Bifunctional Protein, Domain 2"/>
    <property type="match status" value="1"/>
</dbReference>
<feature type="transmembrane region" description="Helical" evidence="23">
    <location>
        <begin position="240"/>
        <end position="261"/>
    </location>
</feature>
<dbReference type="InterPro" id="IPR045864">
    <property type="entry name" value="aa-tRNA-synth_II/BPL/LPL"/>
</dbReference>
<feature type="region of interest" description="Disordered" evidence="22">
    <location>
        <begin position="1"/>
        <end position="31"/>
    </location>
</feature>
<organism evidence="25 26">
    <name type="scientific">Gordonia phthalatica</name>
    <dbReference type="NCBI Taxonomy" id="1136941"/>
    <lineage>
        <taxon>Bacteria</taxon>
        <taxon>Bacillati</taxon>
        <taxon>Actinomycetota</taxon>
        <taxon>Actinomycetes</taxon>
        <taxon>Mycobacteriales</taxon>
        <taxon>Gordoniaceae</taxon>
        <taxon>Gordonia</taxon>
    </lineage>
</organism>
<dbReference type="RefSeq" id="WP_062391275.1">
    <property type="nucleotide sequence ID" value="NZ_CP011853.1"/>
</dbReference>
<evidence type="ECO:0000256" key="11">
    <source>
        <dbReference type="ARBA" id="ARBA00022842"/>
    </source>
</evidence>
<dbReference type="PROSITE" id="PS50862">
    <property type="entry name" value="AA_TRNA_LIGASE_II"/>
    <property type="match status" value="1"/>
</dbReference>
<dbReference type="SUPFAM" id="SSF55681">
    <property type="entry name" value="Class II aaRS and biotin synthetases"/>
    <property type="match status" value="1"/>
</dbReference>
<keyword evidence="14 23" id="KW-0472">Membrane</keyword>
<comment type="subcellular location">
    <subcellularLocation>
        <location evidence="1">Cell membrane</location>
        <topology evidence="1">Multi-pass membrane protein</topology>
    </subcellularLocation>
    <subcellularLocation>
        <location evidence="21">Cytoplasm</location>
    </subcellularLocation>
</comment>
<feature type="binding site" evidence="21">
    <location>
        <position position="1042"/>
    </location>
    <ligand>
        <name>Mg(2+)</name>
        <dbReference type="ChEBI" id="CHEBI:18420"/>
        <label>1</label>
    </ligand>
</feature>
<dbReference type="InterPro" id="IPR002313">
    <property type="entry name" value="Lys-tRNA-ligase_II"/>
</dbReference>
<keyword evidence="17" id="KW-0511">Multifunctional enzyme</keyword>
<dbReference type="GO" id="GO:0000287">
    <property type="term" value="F:magnesium ion binding"/>
    <property type="evidence" value="ECO:0007669"/>
    <property type="project" value="UniProtKB-UniRule"/>
</dbReference>
<keyword evidence="4" id="KW-1003">Cell membrane</keyword>
<comment type="subunit">
    <text evidence="21">Homodimer.</text>
</comment>
<dbReference type="InterPro" id="IPR024320">
    <property type="entry name" value="LPG_synthase_C"/>
</dbReference>
<evidence type="ECO:0000256" key="7">
    <source>
        <dbReference type="ARBA" id="ARBA00022692"/>
    </source>
</evidence>
<dbReference type="AlphaFoldDB" id="A0A0N7FU44"/>
<dbReference type="Pfam" id="PF16995">
    <property type="entry name" value="tRNA-synt_2_TM"/>
    <property type="match status" value="1"/>
</dbReference>
<keyword evidence="11 21" id="KW-0460">Magnesium</keyword>
<dbReference type="SUPFAM" id="SSF50249">
    <property type="entry name" value="Nucleic acid-binding proteins"/>
    <property type="match status" value="1"/>
</dbReference>
<dbReference type="NCBIfam" id="NF002821">
    <property type="entry name" value="PRK02983.1"/>
    <property type="match status" value="1"/>
</dbReference>
<comment type="cofactor">
    <cofactor evidence="21">
        <name>Mg(2+)</name>
        <dbReference type="ChEBI" id="CHEBI:18420"/>
    </cofactor>
    <text evidence="21">Binds 3 Mg(2+) ions per subunit.</text>
</comment>
<sequence length="1131" mass="123946">MTAPETGNPDPTSTDPIRDSARRTTANRRSTATIRRISNPSGLGRRVPRIAGTIVGLLATISLLSSLFPPFRHLIRVPRTFVDDYLFPMPSTSLAWTVVLGLLAVSLSMRKRVAWWITVAYLALYLVLNLLVVLVAASDPGWIDDWWASVVGLAVNIAMLVILIVSYRQFNTRVRRGALLSSLAVLLGGLAAGVLAGWGLVALVPGSLQPHERLPYAFNHVVAFAIIDVKPFAAHHAPWVISWLLGLFGALALIAAAVVLLRSQRLASLMTMDDERVVRALLDTYGEEDSLGYFSTRRDKAVVFSPDARAAITYRVEMSTAVAGGDPIGDPDSWSEAIAEFVAVCETYGWHPAVLGTSTQGAEVLAAAGFKAINLGDEAILDAAGFSLSGSAMKGVRGSVSRVKRLGVTVRMRRMSELPWDEVEGVVSRADAWRDTKEERGFAMALGRVGDPEDGDCLLVEAVENEGSDDEKVIGMLSFVPWGRSGVSLDLMRRDRKGPNGIVETMVSELARNAESVGVTRISLNFATFRDVFEQGPQVGARPVMRLVYSVLTFLSKFFQMESLYKSNAKYQPSWKPRYICYEDAGVIPRVALAAMIAEGFVQLPGKHWRDKHYKTGTSAIPEGIDVDALIAELEAQVRSRTHPVARRPEQVRVRLDKLDRLRDDGVDAYPVAHPPSHTVAQAAAADQGTTVRIAGRVTRERDFGKVTFVDLHDQSGEIQVLVERDAVTGQPLDFASTIDLGDLIEVTGTVGTSRKGELSILATDWRLNGKCLHPLPDKWSGLTDPEARVRQRYLDLAVNAESRRLLVTRSVVVRALRDHLAGQGFLEVETPILQQVHGGANATPFRTHINAYNLDLYLRIAPELYLKRLCVGGIEKVFEMGRNFRNEGVDFSHNPEFTSLEAYAAHHDYETMMVLTREMIVAAATAANGRGVIERIGDDGTVETVDISGEWPVKTVHDAVSEAAGVAVTPDSTVDELRDVCRGLDIAYRPDWDAGHLVLELYEHLVEDRTTFPTFYKDFPTSTSPLTRGHRSVDGVAERWDLVAWGVELGTAYTELTDPVEQRRRLTEQSILAAGGDSEAMELDEDFLTALEYAMPPTGGLGLGVDRIVMLITGQSIRESLAFPLAKPQS</sequence>
<dbReference type="InterPro" id="IPR044136">
    <property type="entry name" value="Lys-tRNA-ligase_II_N"/>
</dbReference>
<dbReference type="GO" id="GO:0005829">
    <property type="term" value="C:cytosol"/>
    <property type="evidence" value="ECO:0007669"/>
    <property type="project" value="TreeGrafter"/>
</dbReference>
<keyword evidence="5 21" id="KW-0436">Ligase</keyword>
<proteinExistence type="inferred from homology"/>
<dbReference type="GO" id="GO:0004824">
    <property type="term" value="F:lysine-tRNA ligase activity"/>
    <property type="evidence" value="ECO:0007669"/>
    <property type="project" value="UniProtKB-UniRule"/>
</dbReference>
<name>A0A0N7FU44_9ACTN</name>
<evidence type="ECO:0000256" key="12">
    <source>
        <dbReference type="ARBA" id="ARBA00022989"/>
    </source>
</evidence>
<evidence type="ECO:0000256" key="15">
    <source>
        <dbReference type="ARBA" id="ARBA00023146"/>
    </source>
</evidence>
<dbReference type="GO" id="GO:0006430">
    <property type="term" value="P:lysyl-tRNA aminoacylation"/>
    <property type="evidence" value="ECO:0007669"/>
    <property type="project" value="UniProtKB-UniRule"/>
</dbReference>
<evidence type="ECO:0000256" key="22">
    <source>
        <dbReference type="SAM" id="MobiDB-lite"/>
    </source>
</evidence>
<feature type="transmembrane region" description="Helical" evidence="23">
    <location>
        <begin position="50"/>
        <end position="68"/>
    </location>
</feature>